<evidence type="ECO:0000256" key="2">
    <source>
        <dbReference type="ARBA" id="ARBA00006577"/>
    </source>
</evidence>
<dbReference type="PANTHER" id="PTHR43811">
    <property type="entry name" value="FKBP-TYPE PEPTIDYL-PROLYL CIS-TRANS ISOMERASE FKPA"/>
    <property type="match status" value="1"/>
</dbReference>
<dbReference type="InterPro" id="IPR046357">
    <property type="entry name" value="PPIase_dom_sf"/>
</dbReference>
<gene>
    <name evidence="8" type="ORF">QVZ41_12120</name>
</gene>
<dbReference type="Pfam" id="PF00254">
    <property type="entry name" value="FKBP_C"/>
    <property type="match status" value="2"/>
</dbReference>
<sequence>MKKIFLAITTLFLLTSCLKDDGPKDYTRENEQEILNYLAENNINATKDPSGIYYKIETEGTGDNPIISDVVKVNYSASVLNGNTFSESNDNGSYLTIENLIGGLAKGISLLKPGGSGKIFIPSRLGYGSSDYNNIPAGSVIVFNIELLDVYANIDLANDAEIQDYLADKQLTESAVKTESGLYYIMEEEGTGETPEETDNVTVAYKGTFTNGTVFDESSVSGVTFDLKGVIEGWTLGIPYFKVGGKGKLLIPSKLGYGNNYYRGIPGGSVLIFDIDLISIN</sequence>
<name>A0ABT8VUC4_9FLAO</name>
<dbReference type="Gene3D" id="3.10.50.40">
    <property type="match status" value="2"/>
</dbReference>
<accession>A0ABT8VUC4</accession>
<evidence type="ECO:0000256" key="5">
    <source>
        <dbReference type="PROSITE-ProRule" id="PRU00277"/>
    </source>
</evidence>
<keyword evidence="9" id="KW-1185">Reference proteome</keyword>
<evidence type="ECO:0000256" key="1">
    <source>
        <dbReference type="ARBA" id="ARBA00000971"/>
    </source>
</evidence>
<feature type="domain" description="PPIase FKBP-type" evidence="7">
    <location>
        <begin position="68"/>
        <end position="151"/>
    </location>
</feature>
<dbReference type="RefSeq" id="WP_302884859.1">
    <property type="nucleotide sequence ID" value="NZ_JAUMIT010000006.1"/>
</dbReference>
<dbReference type="PROSITE" id="PS50059">
    <property type="entry name" value="FKBP_PPIASE"/>
    <property type="match status" value="2"/>
</dbReference>
<dbReference type="PANTHER" id="PTHR43811:SF19">
    <property type="entry name" value="39 KDA FK506-BINDING NUCLEAR PROTEIN"/>
    <property type="match status" value="1"/>
</dbReference>
<evidence type="ECO:0000256" key="6">
    <source>
        <dbReference type="RuleBase" id="RU003915"/>
    </source>
</evidence>
<comment type="catalytic activity">
    <reaction evidence="1 5 6">
        <text>[protein]-peptidylproline (omega=180) = [protein]-peptidylproline (omega=0)</text>
        <dbReference type="Rhea" id="RHEA:16237"/>
        <dbReference type="Rhea" id="RHEA-COMP:10747"/>
        <dbReference type="Rhea" id="RHEA-COMP:10748"/>
        <dbReference type="ChEBI" id="CHEBI:83833"/>
        <dbReference type="ChEBI" id="CHEBI:83834"/>
        <dbReference type="EC" id="5.2.1.8"/>
    </reaction>
</comment>
<evidence type="ECO:0000313" key="9">
    <source>
        <dbReference type="Proteomes" id="UP001168642"/>
    </source>
</evidence>
<evidence type="ECO:0000256" key="4">
    <source>
        <dbReference type="ARBA" id="ARBA00023235"/>
    </source>
</evidence>
<evidence type="ECO:0000259" key="7">
    <source>
        <dbReference type="PROSITE" id="PS50059"/>
    </source>
</evidence>
<evidence type="ECO:0000256" key="3">
    <source>
        <dbReference type="ARBA" id="ARBA00023110"/>
    </source>
</evidence>
<protein>
    <recommendedName>
        <fullName evidence="6">Peptidyl-prolyl cis-trans isomerase</fullName>
        <ecNumber evidence="6">5.2.1.8</ecNumber>
    </recommendedName>
</protein>
<feature type="domain" description="PPIase FKBP-type" evidence="7">
    <location>
        <begin position="198"/>
        <end position="281"/>
    </location>
</feature>
<dbReference type="PROSITE" id="PS51257">
    <property type="entry name" value="PROKAR_LIPOPROTEIN"/>
    <property type="match status" value="1"/>
</dbReference>
<reference evidence="8" key="1">
    <citation type="submission" date="2023-07" db="EMBL/GenBank/DDBJ databases">
        <title>Wenyingzhuangia sp. chi5 genome sequencing and assembly.</title>
        <authorList>
            <person name="Park S."/>
        </authorList>
    </citation>
    <scope>NUCLEOTIDE SEQUENCE</scope>
    <source>
        <strain evidence="8">Chi5</strain>
    </source>
</reference>
<dbReference type="InterPro" id="IPR001179">
    <property type="entry name" value="PPIase_FKBP_dom"/>
</dbReference>
<keyword evidence="3 5" id="KW-0697">Rotamase</keyword>
<keyword evidence="4 5" id="KW-0413">Isomerase</keyword>
<organism evidence="8 9">
    <name type="scientific">Wenyingzhuangia gilva</name>
    <dbReference type="NCBI Taxonomy" id="3057677"/>
    <lineage>
        <taxon>Bacteria</taxon>
        <taxon>Pseudomonadati</taxon>
        <taxon>Bacteroidota</taxon>
        <taxon>Flavobacteriia</taxon>
        <taxon>Flavobacteriales</taxon>
        <taxon>Flavobacteriaceae</taxon>
        <taxon>Wenyingzhuangia</taxon>
    </lineage>
</organism>
<proteinExistence type="inferred from homology"/>
<dbReference type="SUPFAM" id="SSF54534">
    <property type="entry name" value="FKBP-like"/>
    <property type="match status" value="2"/>
</dbReference>
<dbReference type="EC" id="5.2.1.8" evidence="6"/>
<comment type="caution">
    <text evidence="8">The sequence shown here is derived from an EMBL/GenBank/DDBJ whole genome shotgun (WGS) entry which is preliminary data.</text>
</comment>
<dbReference type="Proteomes" id="UP001168642">
    <property type="component" value="Unassembled WGS sequence"/>
</dbReference>
<comment type="similarity">
    <text evidence="2 6">Belongs to the FKBP-type PPIase family.</text>
</comment>
<dbReference type="GO" id="GO:0003755">
    <property type="term" value="F:peptidyl-prolyl cis-trans isomerase activity"/>
    <property type="evidence" value="ECO:0007669"/>
    <property type="project" value="UniProtKB-EC"/>
</dbReference>
<dbReference type="EMBL" id="JAUMIT010000006">
    <property type="protein sequence ID" value="MDO3695587.1"/>
    <property type="molecule type" value="Genomic_DNA"/>
</dbReference>
<evidence type="ECO:0000313" key="8">
    <source>
        <dbReference type="EMBL" id="MDO3695587.1"/>
    </source>
</evidence>